<proteinExistence type="predicted"/>
<dbReference type="Proteomes" id="UP000653305">
    <property type="component" value="Unassembled WGS sequence"/>
</dbReference>
<dbReference type="OrthoDB" id="9974421at2759"/>
<feature type="chain" id="PRO_5032519187" evidence="1">
    <location>
        <begin position="23"/>
        <end position="244"/>
    </location>
</feature>
<dbReference type="EMBL" id="BMAC01000821">
    <property type="protein sequence ID" value="GFQ03352.1"/>
    <property type="molecule type" value="Genomic_DNA"/>
</dbReference>
<evidence type="ECO:0000313" key="3">
    <source>
        <dbReference type="EMBL" id="GFQ03352.1"/>
    </source>
</evidence>
<dbReference type="AlphaFoldDB" id="A0A830DAH3"/>
<evidence type="ECO:0000256" key="1">
    <source>
        <dbReference type="SAM" id="SignalP"/>
    </source>
</evidence>
<dbReference type="Gene3D" id="3.40.50.1820">
    <property type="entry name" value="alpha/beta hydrolase"/>
    <property type="match status" value="1"/>
</dbReference>
<keyword evidence="1" id="KW-0732">Signal</keyword>
<name>A0A830DAH3_9LAMI</name>
<dbReference type="GO" id="GO:0006629">
    <property type="term" value="P:lipid metabolic process"/>
    <property type="evidence" value="ECO:0007669"/>
    <property type="project" value="InterPro"/>
</dbReference>
<protein>
    <submittedName>
        <fullName evidence="3">Triacylglycerol lipase 2</fullName>
    </submittedName>
</protein>
<sequence length="244" mass="27087">MITNSFLNLAFLILLSLSVIHCRFLPDEEGDDGIAPAPPEGLCSAVTIHGFKCKEYHVKTDDGYILGVQRIPEGRTGPGDGSQPRLPVLLQHGVIVDGMNWLMTSPEQALAMMLADNGYDVWISNHRGTRFSRRHVSLDPMHPEFWNWTWVDLANQDLPAVIGLVFKETGQQMHYVGHSMGTLVALVLLSEGKLENVKSAALLCPIAYLSHVTSPVALAGAKFFIGEVSNFFFSFFFNFKYLSF</sequence>
<accession>A0A830DAH3</accession>
<reference evidence="3" key="1">
    <citation type="submission" date="2020-07" db="EMBL/GenBank/DDBJ databases">
        <title>Ethylene signaling mediates host invasion by parasitic plants.</title>
        <authorList>
            <person name="Yoshida S."/>
        </authorList>
    </citation>
    <scope>NUCLEOTIDE SEQUENCE</scope>
    <source>
        <strain evidence="3">Okayama</strain>
    </source>
</reference>
<dbReference type="InterPro" id="IPR029058">
    <property type="entry name" value="AB_hydrolase_fold"/>
</dbReference>
<evidence type="ECO:0000313" key="4">
    <source>
        <dbReference type="Proteomes" id="UP000653305"/>
    </source>
</evidence>
<feature type="domain" description="Partial AB-hydrolase lipase" evidence="2">
    <location>
        <begin position="46"/>
        <end position="104"/>
    </location>
</feature>
<dbReference type="InterPro" id="IPR006693">
    <property type="entry name" value="AB_hydrolase_lipase"/>
</dbReference>
<gene>
    <name evidence="3" type="ORF">PHJA_002479000</name>
</gene>
<feature type="signal peptide" evidence="1">
    <location>
        <begin position="1"/>
        <end position="22"/>
    </location>
</feature>
<dbReference type="Pfam" id="PF04083">
    <property type="entry name" value="Abhydro_lipase"/>
    <property type="match status" value="1"/>
</dbReference>
<evidence type="ECO:0000259" key="2">
    <source>
        <dbReference type="Pfam" id="PF04083"/>
    </source>
</evidence>
<comment type="caution">
    <text evidence="3">The sequence shown here is derived from an EMBL/GenBank/DDBJ whole genome shotgun (WGS) entry which is preliminary data.</text>
</comment>
<organism evidence="3 4">
    <name type="scientific">Phtheirospermum japonicum</name>
    <dbReference type="NCBI Taxonomy" id="374723"/>
    <lineage>
        <taxon>Eukaryota</taxon>
        <taxon>Viridiplantae</taxon>
        <taxon>Streptophyta</taxon>
        <taxon>Embryophyta</taxon>
        <taxon>Tracheophyta</taxon>
        <taxon>Spermatophyta</taxon>
        <taxon>Magnoliopsida</taxon>
        <taxon>eudicotyledons</taxon>
        <taxon>Gunneridae</taxon>
        <taxon>Pentapetalae</taxon>
        <taxon>asterids</taxon>
        <taxon>lamiids</taxon>
        <taxon>Lamiales</taxon>
        <taxon>Orobanchaceae</taxon>
        <taxon>Orobanchaceae incertae sedis</taxon>
        <taxon>Phtheirospermum</taxon>
    </lineage>
</organism>
<keyword evidence="4" id="KW-1185">Reference proteome</keyword>
<dbReference type="SUPFAM" id="SSF53474">
    <property type="entry name" value="alpha/beta-Hydrolases"/>
    <property type="match status" value="1"/>
</dbReference>
<dbReference type="PANTHER" id="PTHR11005">
    <property type="entry name" value="LYSOSOMAL ACID LIPASE-RELATED"/>
    <property type="match status" value="1"/>
</dbReference>